<name>A0ABM8H5Q1_9MICO</name>
<organism evidence="2 3">
    <name type="scientific">Agromyces marinus</name>
    <dbReference type="NCBI Taxonomy" id="1389020"/>
    <lineage>
        <taxon>Bacteria</taxon>
        <taxon>Bacillati</taxon>
        <taxon>Actinomycetota</taxon>
        <taxon>Actinomycetes</taxon>
        <taxon>Micrococcales</taxon>
        <taxon>Microbacteriaceae</taxon>
        <taxon>Agromyces</taxon>
    </lineage>
</organism>
<dbReference type="Proteomes" id="UP001321477">
    <property type="component" value="Chromosome"/>
</dbReference>
<accession>A0ABM8H5Q1</accession>
<feature type="region of interest" description="Disordered" evidence="1">
    <location>
        <begin position="1"/>
        <end position="38"/>
    </location>
</feature>
<protein>
    <submittedName>
        <fullName evidence="2">Uncharacterized protein</fullName>
    </submittedName>
</protein>
<gene>
    <name evidence="2" type="ORF">GCM10025870_32240</name>
</gene>
<evidence type="ECO:0000313" key="3">
    <source>
        <dbReference type="Proteomes" id="UP001321477"/>
    </source>
</evidence>
<dbReference type="RefSeq" id="WP_286329217.1">
    <property type="nucleotide sequence ID" value="NZ_AP027734.1"/>
</dbReference>
<feature type="compositionally biased region" description="Basic residues" evidence="1">
    <location>
        <begin position="86"/>
        <end position="95"/>
    </location>
</feature>
<sequence>MTTNDALDAVAERAVPDAAAPARSMPQPAEPDPRMPRLTEVPGFRQWMREGWGGADRTPVVPPGARMRVLGTGSSWGRRCPAACSRWRRGGRPGA</sequence>
<keyword evidence="3" id="KW-1185">Reference proteome</keyword>
<reference evidence="3" key="1">
    <citation type="journal article" date="2019" name="Int. J. Syst. Evol. Microbiol.">
        <title>The Global Catalogue of Microorganisms (GCM) 10K type strain sequencing project: providing services to taxonomists for standard genome sequencing and annotation.</title>
        <authorList>
            <consortium name="The Broad Institute Genomics Platform"/>
            <consortium name="The Broad Institute Genome Sequencing Center for Infectious Disease"/>
            <person name="Wu L."/>
            <person name="Ma J."/>
        </authorList>
    </citation>
    <scope>NUCLEOTIDE SEQUENCE [LARGE SCALE GENOMIC DNA]</scope>
    <source>
        <strain evidence="3">NBRC 109019</strain>
    </source>
</reference>
<evidence type="ECO:0000256" key="1">
    <source>
        <dbReference type="SAM" id="MobiDB-lite"/>
    </source>
</evidence>
<evidence type="ECO:0000313" key="2">
    <source>
        <dbReference type="EMBL" id="BDZ56151.1"/>
    </source>
</evidence>
<feature type="region of interest" description="Disordered" evidence="1">
    <location>
        <begin position="72"/>
        <end position="95"/>
    </location>
</feature>
<proteinExistence type="predicted"/>
<dbReference type="EMBL" id="AP027734">
    <property type="protein sequence ID" value="BDZ56151.1"/>
    <property type="molecule type" value="Genomic_DNA"/>
</dbReference>